<dbReference type="Gene3D" id="3.30.1360.40">
    <property type="match status" value="1"/>
</dbReference>
<evidence type="ECO:0000256" key="2">
    <source>
        <dbReference type="ARBA" id="ARBA00022801"/>
    </source>
</evidence>
<evidence type="ECO:0000256" key="3">
    <source>
        <dbReference type="ARBA" id="ARBA00022840"/>
    </source>
</evidence>
<dbReference type="InterPro" id="IPR003833">
    <property type="entry name" value="CT_C_D"/>
</dbReference>
<dbReference type="InterPro" id="IPR010016">
    <property type="entry name" value="PxpB"/>
</dbReference>
<proteinExistence type="predicted"/>
<dbReference type="Gene3D" id="2.40.100.10">
    <property type="entry name" value="Cyclophilin-like"/>
    <property type="match status" value="1"/>
</dbReference>
<keyword evidence="1" id="KW-0547">Nucleotide-binding</keyword>
<dbReference type="GO" id="GO:0016787">
    <property type="term" value="F:hydrolase activity"/>
    <property type="evidence" value="ECO:0007669"/>
    <property type="project" value="UniProtKB-KW"/>
</dbReference>
<evidence type="ECO:0000259" key="4">
    <source>
        <dbReference type="SMART" id="SM00796"/>
    </source>
</evidence>
<reference evidence="5 6" key="1">
    <citation type="journal article" date="2014" name="Int. J. Syst. Evol. Microbiol.">
        <title>Complete genome sequence of Corynebacterium casei LMG S-19264T (=DSM 44701T), isolated from a smear-ripened cheese.</title>
        <authorList>
            <consortium name="US DOE Joint Genome Institute (JGI-PGF)"/>
            <person name="Walter F."/>
            <person name="Albersmeier A."/>
            <person name="Kalinowski J."/>
            <person name="Ruckert C."/>
        </authorList>
    </citation>
    <scope>NUCLEOTIDE SEQUENCE [LARGE SCALE GENOMIC DNA]</scope>
    <source>
        <strain evidence="5 6">NBRC 111766</strain>
    </source>
</reference>
<feature type="domain" description="Carboxyltransferase" evidence="4">
    <location>
        <begin position="8"/>
        <end position="208"/>
    </location>
</feature>
<dbReference type="SUPFAM" id="SSF50891">
    <property type="entry name" value="Cyclophilin-like"/>
    <property type="match status" value="1"/>
</dbReference>
<comment type="caution">
    <text evidence="5">The sequence shown here is derived from an EMBL/GenBank/DDBJ whole genome shotgun (WGS) entry which is preliminary data.</text>
</comment>
<dbReference type="InterPro" id="IPR029000">
    <property type="entry name" value="Cyclophilin-like_dom_sf"/>
</dbReference>
<evidence type="ECO:0000256" key="1">
    <source>
        <dbReference type="ARBA" id="ARBA00022741"/>
    </source>
</evidence>
<dbReference type="SMART" id="SM00796">
    <property type="entry name" value="AHS1"/>
    <property type="match status" value="1"/>
</dbReference>
<dbReference type="EMBL" id="BSPP01000004">
    <property type="protein sequence ID" value="GLS86270.1"/>
    <property type="molecule type" value="Genomic_DNA"/>
</dbReference>
<keyword evidence="6" id="KW-1185">Reference proteome</keyword>
<dbReference type="Pfam" id="PF02682">
    <property type="entry name" value="CT_C_D"/>
    <property type="match status" value="1"/>
</dbReference>
<dbReference type="PANTHER" id="PTHR34698">
    <property type="entry name" value="5-OXOPROLINASE SUBUNIT B"/>
    <property type="match status" value="1"/>
</dbReference>
<organism evidence="5 6">
    <name type="scientific">Cypionkella aquatica</name>
    <dbReference type="NCBI Taxonomy" id="1756042"/>
    <lineage>
        <taxon>Bacteria</taxon>
        <taxon>Pseudomonadati</taxon>
        <taxon>Pseudomonadota</taxon>
        <taxon>Alphaproteobacteria</taxon>
        <taxon>Rhodobacterales</taxon>
        <taxon>Paracoccaceae</taxon>
        <taxon>Cypionkella</taxon>
    </lineage>
</organism>
<keyword evidence="3" id="KW-0067">ATP-binding</keyword>
<keyword evidence="2 5" id="KW-0378">Hydrolase</keyword>
<accession>A0AA37X101</accession>
<dbReference type="Proteomes" id="UP001157355">
    <property type="component" value="Unassembled WGS sequence"/>
</dbReference>
<protein>
    <submittedName>
        <fullName evidence="5">Allophanate hydrolase</fullName>
    </submittedName>
</protein>
<dbReference type="GO" id="GO:0005524">
    <property type="term" value="F:ATP binding"/>
    <property type="evidence" value="ECO:0007669"/>
    <property type="project" value="UniProtKB-KW"/>
</dbReference>
<dbReference type="PANTHER" id="PTHR34698:SF2">
    <property type="entry name" value="5-OXOPROLINASE SUBUNIT B"/>
    <property type="match status" value="1"/>
</dbReference>
<evidence type="ECO:0000313" key="6">
    <source>
        <dbReference type="Proteomes" id="UP001157355"/>
    </source>
</evidence>
<name>A0AA37X101_9RHOB</name>
<gene>
    <name evidence="5" type="ORF">GCM10010873_12440</name>
</gene>
<dbReference type="RefSeq" id="WP_284324470.1">
    <property type="nucleotide sequence ID" value="NZ_BSPP01000004.1"/>
</dbReference>
<dbReference type="AlphaFoldDB" id="A0AA37X101"/>
<dbReference type="SUPFAM" id="SSF160467">
    <property type="entry name" value="PH0987 N-terminal domain-like"/>
    <property type="match status" value="1"/>
</dbReference>
<sequence>MQPTPQAPLFRPCAERAVLVEFGTTLDPGAHNAVLQLDQALTDTPCAGFVESVPAFINLLVVFDPLLTDHPSVTAHLRHLLTAETAPRAQPAQREVQVCYDADLSPDLPAVAQACGLTPDAVINAHLAGDYAVFLYGFAPGYAYLGGVPEVIRLDRKPSPVGGVAAGSVIIAGAQCLVTTLTMPTGWWIIGRSPTRILTGDTARPFLFDVGDKVRFRRIARAEYEAAK</sequence>
<evidence type="ECO:0000313" key="5">
    <source>
        <dbReference type="EMBL" id="GLS86270.1"/>
    </source>
</evidence>